<evidence type="ECO:0000256" key="1">
    <source>
        <dbReference type="SAM" id="MobiDB-lite"/>
    </source>
</evidence>
<dbReference type="EMBL" id="JAYKXP010000291">
    <property type="protein sequence ID" value="KAK7016237.1"/>
    <property type="molecule type" value="Genomic_DNA"/>
</dbReference>
<feature type="region of interest" description="Disordered" evidence="1">
    <location>
        <begin position="58"/>
        <end position="116"/>
    </location>
</feature>
<protein>
    <recommendedName>
        <fullName evidence="4">F-box domain-containing protein</fullName>
    </recommendedName>
</protein>
<accession>A0AAW0AS45</accession>
<proteinExistence type="predicted"/>
<dbReference type="Proteomes" id="UP001383192">
    <property type="component" value="Unassembled WGS sequence"/>
</dbReference>
<evidence type="ECO:0008006" key="4">
    <source>
        <dbReference type="Google" id="ProtNLM"/>
    </source>
</evidence>
<sequence length="661" mass="74205">MESAWTQSAKREPTNRVLQRHLLNDRRPVNRLPREILEEAIFLCVALIHLAPASAADQGYISEEEEGGKSPSREEDEDGEGDEDGDGEGDEDVEGEEEEEEGYGEDQEGEEEEEGMGSINWRAHSPFRLSQVCHLWRQICQGSSRVWQFIDLAAKPCLSRELFLRSREGPLSIKAMQKYPFNEEIDESFVLGADLLTAEAMEELSEILSRQAHRITRLRLFLSANSAQRVLPEDATKLSSIKELQLTCRDPQPMLFDLLGAAPATLACLSLRRIAFSWGSPAFGRCLTFLFIESPGVKPSVKEMLDVLRQSPQLQSVQLIDFEPHQPEPCGVEETPFGPVGQALVKSLELPWWASIKITLPLPQNPTALRLATAAISARLPDSRREAYNKLEIRQISEEGKVFLVEENGYADYDVSYRTGISWCLVTRPEPCPDNYGVRCLAVKVVKPFLEGEENALWKEEAEVDCVSRLTSLFSPSSARILQLDITPGLYLKPSTISSLTSSPSIKHLVIRRSLPPPAVEAQALSPTPLLPGLQQLTFYGSMDSQLLLWIGARREKGGSIEQLCWVRSEKDPGLPFWQTDGTKLQEMLGPFEFLVKFLRGDCPDRKRREKEQRGKRVGGKEKQGVLKEVGMEIDAVREVMEVVEHLKAEREEVGAYLARP</sequence>
<organism evidence="2 3">
    <name type="scientific">Paramarasmius palmivorus</name>
    <dbReference type="NCBI Taxonomy" id="297713"/>
    <lineage>
        <taxon>Eukaryota</taxon>
        <taxon>Fungi</taxon>
        <taxon>Dikarya</taxon>
        <taxon>Basidiomycota</taxon>
        <taxon>Agaricomycotina</taxon>
        <taxon>Agaricomycetes</taxon>
        <taxon>Agaricomycetidae</taxon>
        <taxon>Agaricales</taxon>
        <taxon>Marasmiineae</taxon>
        <taxon>Marasmiaceae</taxon>
        <taxon>Paramarasmius</taxon>
    </lineage>
</organism>
<name>A0AAW0AS45_9AGAR</name>
<evidence type="ECO:0000313" key="2">
    <source>
        <dbReference type="EMBL" id="KAK7016237.1"/>
    </source>
</evidence>
<feature type="compositionally biased region" description="Acidic residues" evidence="1">
    <location>
        <begin position="74"/>
        <end position="115"/>
    </location>
</feature>
<reference evidence="2 3" key="1">
    <citation type="submission" date="2024-01" db="EMBL/GenBank/DDBJ databases">
        <title>A draft genome for a cacao thread blight-causing isolate of Paramarasmius palmivorus.</title>
        <authorList>
            <person name="Baruah I.K."/>
            <person name="Bukari Y."/>
            <person name="Amoako-Attah I."/>
            <person name="Meinhardt L.W."/>
            <person name="Bailey B.A."/>
            <person name="Cohen S.P."/>
        </authorList>
    </citation>
    <scope>NUCLEOTIDE SEQUENCE [LARGE SCALE GENOMIC DNA]</scope>
    <source>
        <strain evidence="2 3">GH-12</strain>
    </source>
</reference>
<comment type="caution">
    <text evidence="2">The sequence shown here is derived from an EMBL/GenBank/DDBJ whole genome shotgun (WGS) entry which is preliminary data.</text>
</comment>
<dbReference type="AlphaFoldDB" id="A0AAW0AS45"/>
<evidence type="ECO:0000313" key="3">
    <source>
        <dbReference type="Proteomes" id="UP001383192"/>
    </source>
</evidence>
<gene>
    <name evidence="2" type="ORF">VNI00_018938</name>
</gene>
<keyword evidence="3" id="KW-1185">Reference proteome</keyword>